<accession>A0ABY4AI82</accession>
<keyword evidence="5" id="KW-0157">Chromophore</keyword>
<sequence>MTELVWFRTDLRIADQPALAAACAAGPAIGLFIVSPTQWGTHPEAPAKLELWRRLLKDLQPRLSERGVTLKLLRVQTWQEVPQRLLAFCQEHGIGRVHCNREQGVYERRRDRATYKLLADHDIELVGHDGQTLLTPGSLKTGSGATYRVFSPFARACRAQIAKAPLRIAAIPPRSQCLDSLSPDDIDAIWPEDLPSLADYWPADQDEIQRRLTEFINDRAIHYDTARDFPAELGTSQLSPYLAAGAISVKQCFHQALQLNHGELESGNPGIRSWMNELIWREFYWHLLHGFPKLSMHRPLREETDAVVWRDAPQDVDAWRNGRTGVPIIDAAMHQLLATGWMHNRLRMIVAMFLTKNLLIDWRIGERFFMEHLIDGELAANNGGWQWSASTGADAAPYFRVFNPVSQSQKFDPDGAFIRHWLPQLASLDKKSIHNPTEEQRKALGYPPMLVDLKSSRQRAIDAFTGI</sequence>
<dbReference type="PROSITE" id="PS51645">
    <property type="entry name" value="PHR_CRY_ALPHA_BETA"/>
    <property type="match status" value="1"/>
</dbReference>
<dbReference type="Gene3D" id="1.25.40.80">
    <property type="match status" value="1"/>
</dbReference>
<evidence type="ECO:0000313" key="8">
    <source>
        <dbReference type="Proteomes" id="UP000831607"/>
    </source>
</evidence>
<gene>
    <name evidence="7" type="ORF">DHf2319_07530</name>
</gene>
<keyword evidence="3 5" id="KW-0285">Flavoprotein</keyword>
<dbReference type="Gene3D" id="3.40.50.620">
    <property type="entry name" value="HUPs"/>
    <property type="match status" value="1"/>
</dbReference>
<reference evidence="7 8" key="1">
    <citation type="submission" date="2020-11" db="EMBL/GenBank/DDBJ databases">
        <title>Algicoccus daihaiensis sp.nov., isolated from Daihai Lake in Inner Mongolia.</title>
        <authorList>
            <person name="Kai J."/>
        </authorList>
    </citation>
    <scope>NUCLEOTIDE SEQUENCE [LARGE SCALE GENOMIC DNA]</scope>
    <source>
        <strain evidence="8">f23</strain>
    </source>
</reference>
<comment type="cofactor">
    <cofactor evidence="2">
        <name>FAD</name>
        <dbReference type="ChEBI" id="CHEBI:57692"/>
    </cofactor>
</comment>
<dbReference type="InterPro" id="IPR005101">
    <property type="entry name" value="Cryptochr/Photolyase_FAD-bd"/>
</dbReference>
<evidence type="ECO:0000313" key="7">
    <source>
        <dbReference type="EMBL" id="UOD49346.1"/>
    </source>
</evidence>
<dbReference type="SUPFAM" id="SSF52425">
    <property type="entry name" value="Cryptochrome/photolyase, N-terminal domain"/>
    <property type="match status" value="1"/>
</dbReference>
<dbReference type="PRINTS" id="PR00147">
    <property type="entry name" value="DNAPHOTLYASE"/>
</dbReference>
<dbReference type="Gene3D" id="1.10.579.10">
    <property type="entry name" value="DNA Cyclobutane Dipyrimidine Photolyase, subunit A, domain 3"/>
    <property type="match status" value="1"/>
</dbReference>
<dbReference type="InterPro" id="IPR014729">
    <property type="entry name" value="Rossmann-like_a/b/a_fold"/>
</dbReference>
<evidence type="ECO:0000256" key="1">
    <source>
        <dbReference type="ARBA" id="ARBA00001932"/>
    </source>
</evidence>
<dbReference type="Pfam" id="PF03441">
    <property type="entry name" value="FAD_binding_7"/>
    <property type="match status" value="1"/>
</dbReference>
<dbReference type="SUPFAM" id="SSF48173">
    <property type="entry name" value="Cryptochrome/photolyase FAD-binding domain"/>
    <property type="match status" value="1"/>
</dbReference>
<organism evidence="7 8">
    <name type="scientific">Orrella daihaiensis</name>
    <dbReference type="NCBI Taxonomy" id="2782176"/>
    <lineage>
        <taxon>Bacteria</taxon>
        <taxon>Pseudomonadati</taxon>
        <taxon>Pseudomonadota</taxon>
        <taxon>Betaproteobacteria</taxon>
        <taxon>Burkholderiales</taxon>
        <taxon>Alcaligenaceae</taxon>
        <taxon>Orrella</taxon>
    </lineage>
</organism>
<dbReference type="InterPro" id="IPR002081">
    <property type="entry name" value="Cryptochrome/DNA_photolyase_1"/>
</dbReference>
<dbReference type="RefSeq" id="WP_243477505.1">
    <property type="nucleotide sequence ID" value="NZ_CP063982.1"/>
</dbReference>
<dbReference type="PANTHER" id="PTHR11455">
    <property type="entry name" value="CRYPTOCHROME"/>
    <property type="match status" value="1"/>
</dbReference>
<feature type="domain" description="Photolyase/cryptochrome alpha/beta" evidence="6">
    <location>
        <begin position="1"/>
        <end position="133"/>
    </location>
</feature>
<evidence type="ECO:0000256" key="4">
    <source>
        <dbReference type="ARBA" id="ARBA00022827"/>
    </source>
</evidence>
<protein>
    <submittedName>
        <fullName evidence="7">Deoxyribodipyrimidine photo-lyase</fullName>
    </submittedName>
</protein>
<dbReference type="InterPro" id="IPR036134">
    <property type="entry name" value="Crypto/Photolyase_FAD-like_sf"/>
</dbReference>
<evidence type="ECO:0000259" key="6">
    <source>
        <dbReference type="PROSITE" id="PS51645"/>
    </source>
</evidence>
<evidence type="ECO:0000256" key="5">
    <source>
        <dbReference type="RuleBase" id="RU004182"/>
    </source>
</evidence>
<name>A0ABY4AI82_9BURK</name>
<dbReference type="Proteomes" id="UP000831607">
    <property type="component" value="Chromosome"/>
</dbReference>
<keyword evidence="4 5" id="KW-0274">FAD</keyword>
<comment type="similarity">
    <text evidence="5">Belongs to the DNA photolyase family.</text>
</comment>
<dbReference type="InterPro" id="IPR036155">
    <property type="entry name" value="Crypto/Photolyase_N_sf"/>
</dbReference>
<dbReference type="InterPro" id="IPR006050">
    <property type="entry name" value="DNA_photolyase_N"/>
</dbReference>
<proteinExistence type="inferred from homology"/>
<evidence type="ECO:0000256" key="3">
    <source>
        <dbReference type="ARBA" id="ARBA00022630"/>
    </source>
</evidence>
<keyword evidence="8" id="KW-1185">Reference proteome</keyword>
<dbReference type="EMBL" id="CP063982">
    <property type="protein sequence ID" value="UOD49346.1"/>
    <property type="molecule type" value="Genomic_DNA"/>
</dbReference>
<dbReference type="PANTHER" id="PTHR11455:SF9">
    <property type="entry name" value="CRYPTOCHROME CIRCADIAN CLOCK 5 ISOFORM X1"/>
    <property type="match status" value="1"/>
</dbReference>
<evidence type="ECO:0000256" key="2">
    <source>
        <dbReference type="ARBA" id="ARBA00001974"/>
    </source>
</evidence>
<comment type="cofactor">
    <cofactor evidence="1">
        <name>(6R)-5,10-methylene-5,6,7,8-tetrahydrofolate</name>
        <dbReference type="ChEBI" id="CHEBI:15636"/>
    </cofactor>
</comment>
<dbReference type="Pfam" id="PF00875">
    <property type="entry name" value="DNA_photolyase"/>
    <property type="match status" value="1"/>
</dbReference>